<evidence type="ECO:0000256" key="1">
    <source>
        <dbReference type="ARBA" id="ARBA00010923"/>
    </source>
</evidence>
<evidence type="ECO:0000313" key="5">
    <source>
        <dbReference type="EMBL" id="SMP60175.1"/>
    </source>
</evidence>
<accession>A0ABY1Q7I9</accession>
<comment type="caution">
    <text evidence="5">The sequence shown here is derived from an EMBL/GenBank/DDBJ whole genome shotgun (WGS) entry which is preliminary data.</text>
</comment>
<feature type="domain" description="Type I restriction modification DNA specificity" evidence="4">
    <location>
        <begin position="250"/>
        <end position="393"/>
    </location>
</feature>
<protein>
    <submittedName>
        <fullName evidence="5">Type I restriction enzyme, S subunit</fullName>
    </submittedName>
</protein>
<proteinExistence type="inferred from homology"/>
<dbReference type="PANTHER" id="PTHR30408:SF13">
    <property type="entry name" value="TYPE I RESTRICTION ENZYME HINDI SPECIFICITY SUBUNIT"/>
    <property type="match status" value="1"/>
</dbReference>
<dbReference type="SUPFAM" id="SSF116734">
    <property type="entry name" value="DNA methylase specificity domain"/>
    <property type="match status" value="2"/>
</dbReference>
<evidence type="ECO:0000256" key="3">
    <source>
        <dbReference type="ARBA" id="ARBA00023125"/>
    </source>
</evidence>
<dbReference type="Gene3D" id="3.90.220.20">
    <property type="entry name" value="DNA methylase specificity domains"/>
    <property type="match status" value="2"/>
</dbReference>
<name>A0ABY1Q7I9_9SPHN</name>
<dbReference type="InterPro" id="IPR052021">
    <property type="entry name" value="Type-I_RS_S_subunit"/>
</dbReference>
<evidence type="ECO:0000259" key="4">
    <source>
        <dbReference type="Pfam" id="PF01420"/>
    </source>
</evidence>
<dbReference type="InterPro" id="IPR000055">
    <property type="entry name" value="Restrct_endonuc_typeI_TRD"/>
</dbReference>
<dbReference type="EMBL" id="FXUI01000003">
    <property type="protein sequence ID" value="SMP60175.1"/>
    <property type="molecule type" value="Genomic_DNA"/>
</dbReference>
<keyword evidence="3" id="KW-0238">DNA-binding</keyword>
<gene>
    <name evidence="5" type="ORF">SAMN06296065_10357</name>
</gene>
<organism evidence="5 6">
    <name type="scientific">Novosphingobium panipatense</name>
    <dbReference type="NCBI Taxonomy" id="428991"/>
    <lineage>
        <taxon>Bacteria</taxon>
        <taxon>Pseudomonadati</taxon>
        <taxon>Pseudomonadota</taxon>
        <taxon>Alphaproteobacteria</taxon>
        <taxon>Sphingomonadales</taxon>
        <taxon>Sphingomonadaceae</taxon>
        <taxon>Novosphingobium</taxon>
    </lineage>
</organism>
<sequence length="455" mass="49480">MPELTLSNLLEFTRDGEWGESAPCAGYVRMQVVRGTDFERVRFGDLSTLPIRYIRKDIAERKALKAGDLLIETAGGTKDQPTGRTVLISEAIIEAATDPLIPASFARFLRTKSDAVDSAYLFWKLQAEYKSGAIFPYHIQHTGVARFQYTQFAASHILDLPGDMDYQRDVASTLTALDDKIGLNRRMNETLEAISQAIFRDWFIDFGPVRRKMAGVTDPVAIMGGLTLGPNRAAELAALFPAALDDDDLPVGWSERPIGELVDIAGGSTPSTADESLWQPAEHRWATPKDLSSMSDLALFETGRRISAAGLAKITSGLLPVGTVLLSSRAPIGYLAIAQAPVAINQGFIALKPTKDFGSAYLYLWCKANMEAVLANANGSTFQEISKKNFRPITSAVPGECSLIRAFGEIAEPMFARIVSAAAENRTLAETRDYLLPRLMSGEVRVGDAALEIAA</sequence>
<dbReference type="RefSeq" id="WP_283405523.1">
    <property type="nucleotide sequence ID" value="NZ_FXUI01000003.1"/>
</dbReference>
<keyword evidence="6" id="KW-1185">Reference proteome</keyword>
<dbReference type="Proteomes" id="UP001157910">
    <property type="component" value="Unassembled WGS sequence"/>
</dbReference>
<evidence type="ECO:0000256" key="2">
    <source>
        <dbReference type="ARBA" id="ARBA00022747"/>
    </source>
</evidence>
<evidence type="ECO:0000313" key="6">
    <source>
        <dbReference type="Proteomes" id="UP001157910"/>
    </source>
</evidence>
<dbReference type="Pfam" id="PF01420">
    <property type="entry name" value="Methylase_S"/>
    <property type="match status" value="1"/>
</dbReference>
<reference evidence="5 6" key="1">
    <citation type="submission" date="2017-05" db="EMBL/GenBank/DDBJ databases">
        <authorList>
            <person name="Varghese N."/>
            <person name="Submissions S."/>
        </authorList>
    </citation>
    <scope>NUCLEOTIDE SEQUENCE [LARGE SCALE GENOMIC DNA]</scope>
    <source>
        <strain evidence="5 6">SM16</strain>
    </source>
</reference>
<keyword evidence="2" id="KW-0680">Restriction system</keyword>
<dbReference type="InterPro" id="IPR044946">
    <property type="entry name" value="Restrct_endonuc_typeI_TRD_sf"/>
</dbReference>
<dbReference type="PANTHER" id="PTHR30408">
    <property type="entry name" value="TYPE-1 RESTRICTION ENZYME ECOKI SPECIFICITY PROTEIN"/>
    <property type="match status" value="1"/>
</dbReference>
<comment type="similarity">
    <text evidence="1">Belongs to the type-I restriction system S methylase family.</text>
</comment>